<proteinExistence type="predicted"/>
<geneLocation type="plasmid" evidence="1 2">
    <name>pPP4</name>
</geneLocation>
<sequence length="47" mass="5580">MKKDKKENTKTDSDFEDHLRKKIQKRIVLNNALKKLVRALDKSTPKK</sequence>
<dbReference type="EMBL" id="AP025296">
    <property type="protein sequence ID" value="BDD01845.1"/>
    <property type="molecule type" value="Genomic_DNA"/>
</dbReference>
<gene>
    <name evidence="1" type="ORF">PEPS_41250</name>
</gene>
<keyword evidence="1" id="KW-0614">Plasmid</keyword>
<organism evidence="1 2">
    <name type="scientific">Persicobacter psychrovividus</name>
    <dbReference type="NCBI Taxonomy" id="387638"/>
    <lineage>
        <taxon>Bacteria</taxon>
        <taxon>Pseudomonadati</taxon>
        <taxon>Bacteroidota</taxon>
        <taxon>Cytophagia</taxon>
        <taxon>Cytophagales</taxon>
        <taxon>Persicobacteraceae</taxon>
        <taxon>Persicobacter</taxon>
    </lineage>
</organism>
<reference evidence="1 2" key="1">
    <citation type="submission" date="2021-12" db="EMBL/GenBank/DDBJ databases">
        <title>Genome sequencing of bacteria with rrn-lacking chromosome and rrn-plasmid.</title>
        <authorList>
            <person name="Anda M."/>
            <person name="Iwasaki W."/>
        </authorList>
    </citation>
    <scope>NUCLEOTIDE SEQUENCE [LARGE SCALE GENOMIC DNA]</scope>
    <source>
        <strain evidence="1 2">NBRC 101262</strain>
        <plasmid evidence="1 2">pPP4</plasmid>
    </source>
</reference>
<name>A0ABM7VLH9_9BACT</name>
<accession>A0ABM7VLH9</accession>
<protein>
    <submittedName>
        <fullName evidence="1">Uncharacterized protein</fullName>
    </submittedName>
</protein>
<dbReference type="Proteomes" id="UP001354989">
    <property type="component" value="Plasmid pPP4"/>
</dbReference>
<evidence type="ECO:0000313" key="1">
    <source>
        <dbReference type="EMBL" id="BDD01845.1"/>
    </source>
</evidence>
<dbReference type="RefSeq" id="WP_338399159.1">
    <property type="nucleotide sequence ID" value="NZ_AP025296.1"/>
</dbReference>
<evidence type="ECO:0000313" key="2">
    <source>
        <dbReference type="Proteomes" id="UP001354989"/>
    </source>
</evidence>
<keyword evidence="2" id="KW-1185">Reference proteome</keyword>